<organism evidence="1 2">
    <name type="scientific">Faecalicatena acetigenes</name>
    <dbReference type="NCBI Taxonomy" id="2981790"/>
    <lineage>
        <taxon>Bacteria</taxon>
        <taxon>Bacillati</taxon>
        <taxon>Bacillota</taxon>
        <taxon>Clostridia</taxon>
        <taxon>Lachnospirales</taxon>
        <taxon>Lachnospiraceae</taxon>
        <taxon>Faecalicatena</taxon>
    </lineage>
</organism>
<dbReference type="EMBL" id="JAOQJX010000002">
    <property type="protein sequence ID" value="MCU6746431.1"/>
    <property type="molecule type" value="Genomic_DNA"/>
</dbReference>
<keyword evidence="2" id="KW-1185">Reference proteome</keyword>
<dbReference type="Pfam" id="PF18988">
    <property type="entry name" value="DUF5721"/>
    <property type="match status" value="1"/>
</dbReference>
<proteinExistence type="predicted"/>
<accession>A0ABT2T868</accession>
<evidence type="ECO:0000313" key="2">
    <source>
        <dbReference type="Proteomes" id="UP001652394"/>
    </source>
</evidence>
<dbReference type="RefSeq" id="WP_059068569.1">
    <property type="nucleotide sequence ID" value="NZ_JAOQJX010000002.1"/>
</dbReference>
<gene>
    <name evidence="1" type="ORF">OCV51_01950</name>
</gene>
<name>A0ABT2T868_9FIRM</name>
<comment type="caution">
    <text evidence="1">The sequence shown here is derived from an EMBL/GenBank/DDBJ whole genome shotgun (WGS) entry which is preliminary data.</text>
</comment>
<dbReference type="InterPro" id="IPR043779">
    <property type="entry name" value="DUF5721"/>
</dbReference>
<protein>
    <submittedName>
        <fullName evidence="1">DUF5721 family protein</fullName>
    </submittedName>
</protein>
<sequence>MISLKLTHTKEFMRHLLLSDTFDHFLFIEGKIVTFNTFTIDGYMQKNFFDAAEDLPQYSSWSDIREYCFSIIKGKRTPLSFQFIFCLSPKNIARLIEQNQLDFQPESVQGLYLNLKYEGASLSCVTGTSLHIFTMDKSLEHVWDKNVQKFFIQKKIAFEPEI</sequence>
<dbReference type="Proteomes" id="UP001652394">
    <property type="component" value="Unassembled WGS sequence"/>
</dbReference>
<evidence type="ECO:0000313" key="1">
    <source>
        <dbReference type="EMBL" id="MCU6746431.1"/>
    </source>
</evidence>
<reference evidence="1 2" key="1">
    <citation type="journal article" date="2021" name="ISME Commun">
        <title>Automated analysis of genomic sequences facilitates high-throughput and comprehensive description of bacteria.</title>
        <authorList>
            <person name="Hitch T.C.A."/>
        </authorList>
    </citation>
    <scope>NUCLEOTIDE SEQUENCE [LARGE SCALE GENOMIC DNA]</scope>
    <source>
        <strain evidence="1 2">H2_18</strain>
    </source>
</reference>